<dbReference type="STRING" id="996166.SAMN05192554_103200"/>
<gene>
    <name evidence="2" type="ORF">SAMN05192554_103200</name>
</gene>
<proteinExistence type="predicted"/>
<feature type="region of interest" description="Disordered" evidence="1">
    <location>
        <begin position="276"/>
        <end position="300"/>
    </location>
</feature>
<reference evidence="2 3" key="1">
    <citation type="submission" date="2016-10" db="EMBL/GenBank/DDBJ databases">
        <authorList>
            <person name="de Groot N.N."/>
        </authorList>
    </citation>
    <scope>NUCLEOTIDE SEQUENCE [LARGE SCALE GENOMIC DNA]</scope>
    <source>
        <strain evidence="3">EB21,IBRC-M 10013,KCTC 4048</strain>
    </source>
</reference>
<name>A0A1G9TZI8_9EURY</name>
<sequence>MSYWVVQSFAVENPRERLQTLRSRLTLADDFANVVDTGPADPGDRVPDVQYEVIALTTSRLRQPDMASAYAIKSDDETLFGPFMQAVLEPGESGCVLGVNDTSDAGSGHVYRKGADGEVTIVDRVSDDGDARGEAAASECARQYGFRPFTEPQSSLEHLAREHDDPIVRYRELTTIEAVLADELRCEDCGSTAVSEDRDRNLDRVYEAQYRCEDCDEVFRAYHLHELPSPREDCQHCGGSFEERDVQYPALGSTAFECDGCGFVTFDTLSLPDADLAPDGTRSDPIAPDAAAYRSEHGLE</sequence>
<dbReference type="EMBL" id="FNIA01000003">
    <property type="protein sequence ID" value="SDM52685.1"/>
    <property type="molecule type" value="Genomic_DNA"/>
</dbReference>
<accession>A0A1G9TZI8</accession>
<dbReference type="AlphaFoldDB" id="A0A1G9TZI8"/>
<protein>
    <submittedName>
        <fullName evidence="2">Uncharacterized protein</fullName>
    </submittedName>
</protein>
<evidence type="ECO:0000313" key="2">
    <source>
        <dbReference type="EMBL" id="SDM52685.1"/>
    </source>
</evidence>
<keyword evidence="3" id="KW-1185">Reference proteome</keyword>
<evidence type="ECO:0000313" key="3">
    <source>
        <dbReference type="Proteomes" id="UP000199370"/>
    </source>
</evidence>
<evidence type="ECO:0000256" key="1">
    <source>
        <dbReference type="SAM" id="MobiDB-lite"/>
    </source>
</evidence>
<dbReference type="RefSeq" id="WP_089731699.1">
    <property type="nucleotide sequence ID" value="NZ_FNIA01000003.1"/>
</dbReference>
<dbReference type="OrthoDB" id="350252at2157"/>
<dbReference type="Proteomes" id="UP000199370">
    <property type="component" value="Unassembled WGS sequence"/>
</dbReference>
<organism evidence="2 3">
    <name type="scientific">Haloarchaeobius iranensis</name>
    <dbReference type="NCBI Taxonomy" id="996166"/>
    <lineage>
        <taxon>Archaea</taxon>
        <taxon>Methanobacteriati</taxon>
        <taxon>Methanobacteriota</taxon>
        <taxon>Stenosarchaea group</taxon>
        <taxon>Halobacteria</taxon>
        <taxon>Halobacteriales</taxon>
        <taxon>Halorubellaceae</taxon>
        <taxon>Haloarchaeobius</taxon>
    </lineage>
</organism>